<keyword evidence="3" id="KW-0677">Repeat</keyword>
<keyword evidence="4" id="KW-0012">Acyltransferase</keyword>
<evidence type="ECO:0000313" key="8">
    <source>
        <dbReference type="EMBL" id="OQX08771.1"/>
    </source>
</evidence>
<dbReference type="NCBIfam" id="TIGR03570">
    <property type="entry name" value="NeuD_NnaD"/>
    <property type="match status" value="1"/>
</dbReference>
<name>A0A1Y1QLR6_9GAMM</name>
<evidence type="ECO:0000256" key="5">
    <source>
        <dbReference type="PIRSR" id="PIRSR620019-1"/>
    </source>
</evidence>
<evidence type="ECO:0000313" key="9">
    <source>
        <dbReference type="Proteomes" id="UP000192491"/>
    </source>
</evidence>
<protein>
    <recommendedName>
        <fullName evidence="7">PglD N-terminal domain-containing protein</fullName>
    </recommendedName>
</protein>
<dbReference type="InterPro" id="IPR020019">
    <property type="entry name" value="AcTrfase_PglD-like"/>
</dbReference>
<evidence type="ECO:0000256" key="2">
    <source>
        <dbReference type="ARBA" id="ARBA00022679"/>
    </source>
</evidence>
<dbReference type="InterPro" id="IPR018357">
    <property type="entry name" value="Hexapep_transf_CS"/>
</dbReference>
<proteinExistence type="inferred from homology"/>
<gene>
    <name evidence="8" type="ORF">BWK73_24470</name>
</gene>
<organism evidence="8 9">
    <name type="scientific">Thiothrix lacustris</name>
    <dbReference type="NCBI Taxonomy" id="525917"/>
    <lineage>
        <taxon>Bacteria</taxon>
        <taxon>Pseudomonadati</taxon>
        <taxon>Pseudomonadota</taxon>
        <taxon>Gammaproteobacteria</taxon>
        <taxon>Thiotrichales</taxon>
        <taxon>Thiotrichaceae</taxon>
        <taxon>Thiothrix</taxon>
    </lineage>
</organism>
<feature type="binding site" evidence="6">
    <location>
        <begin position="31"/>
        <end position="32"/>
    </location>
    <ligand>
        <name>substrate</name>
    </ligand>
</feature>
<feature type="domain" description="PglD N-terminal" evidence="7">
    <location>
        <begin position="2"/>
        <end position="71"/>
    </location>
</feature>
<feature type="site" description="Increases basicity of active site His" evidence="5">
    <location>
        <position position="131"/>
    </location>
</feature>
<dbReference type="PROSITE" id="PS00101">
    <property type="entry name" value="HEXAPEP_TRANSFERASES"/>
    <property type="match status" value="1"/>
</dbReference>
<feature type="active site" description="Proton acceptor" evidence="5">
    <location>
        <position position="130"/>
    </location>
</feature>
<dbReference type="InterPro" id="IPR041561">
    <property type="entry name" value="PglD_N"/>
</dbReference>
<dbReference type="EMBL" id="MTEJ01000165">
    <property type="protein sequence ID" value="OQX08771.1"/>
    <property type="molecule type" value="Genomic_DNA"/>
</dbReference>
<feature type="binding site" evidence="6">
    <location>
        <position position="63"/>
    </location>
    <ligand>
        <name>substrate</name>
    </ligand>
</feature>
<dbReference type="GO" id="GO:0016746">
    <property type="term" value="F:acyltransferase activity"/>
    <property type="evidence" value="ECO:0007669"/>
    <property type="project" value="UniProtKB-KW"/>
</dbReference>
<dbReference type="CDD" id="cd03360">
    <property type="entry name" value="LbH_AT_putative"/>
    <property type="match status" value="1"/>
</dbReference>
<dbReference type="InterPro" id="IPR001451">
    <property type="entry name" value="Hexapep"/>
</dbReference>
<evidence type="ECO:0000256" key="6">
    <source>
        <dbReference type="PIRSR" id="PIRSR620019-2"/>
    </source>
</evidence>
<dbReference type="Proteomes" id="UP000192491">
    <property type="component" value="Unassembled WGS sequence"/>
</dbReference>
<comment type="caution">
    <text evidence="8">The sequence shown here is derived from an EMBL/GenBank/DDBJ whole genome shotgun (WGS) entry which is preliminary data.</text>
</comment>
<dbReference type="Pfam" id="PF00132">
    <property type="entry name" value="Hexapep"/>
    <property type="match status" value="2"/>
</dbReference>
<dbReference type="PANTHER" id="PTHR43300">
    <property type="entry name" value="ACETYLTRANSFERASE"/>
    <property type="match status" value="1"/>
</dbReference>
<dbReference type="SUPFAM" id="SSF51161">
    <property type="entry name" value="Trimeric LpxA-like enzymes"/>
    <property type="match status" value="1"/>
</dbReference>
<evidence type="ECO:0000256" key="4">
    <source>
        <dbReference type="ARBA" id="ARBA00023315"/>
    </source>
</evidence>
<dbReference type="InterPro" id="IPR050179">
    <property type="entry name" value="Trans_hexapeptide_repeat"/>
</dbReference>
<dbReference type="InterPro" id="IPR011004">
    <property type="entry name" value="Trimer_LpxA-like_sf"/>
</dbReference>
<accession>A0A1Y1QLR6</accession>
<sequence length="196" mass="20503">MKLYIYGAGGHGKVVFHTFTSMGKIVTAFLDDKPTHEQRCGLPILTPADVQDLSPYTLHFAIGNNRIRHALQTAWQQRGVIAATAIHSRATHYLTATIGTGSLLTAGSILGPDTSIGAGCILNHNSVVEHDAVIGDFCHIAQNAVVSGGVSLGTQCLVGAGAVILPYLTIGNHVTIAAGTTVTHDLPDNCTFPPTL</sequence>
<evidence type="ECO:0000256" key="3">
    <source>
        <dbReference type="ARBA" id="ARBA00022737"/>
    </source>
</evidence>
<evidence type="ECO:0000259" key="7">
    <source>
        <dbReference type="Pfam" id="PF17836"/>
    </source>
</evidence>
<evidence type="ECO:0000256" key="1">
    <source>
        <dbReference type="ARBA" id="ARBA00007274"/>
    </source>
</evidence>
<dbReference type="AlphaFoldDB" id="A0A1Y1QLR6"/>
<dbReference type="Gene3D" id="3.40.50.20">
    <property type="match status" value="1"/>
</dbReference>
<dbReference type="Pfam" id="PF17836">
    <property type="entry name" value="PglD_N"/>
    <property type="match status" value="1"/>
</dbReference>
<dbReference type="PANTHER" id="PTHR43300:SF7">
    <property type="entry name" value="UDP-N-ACETYLBACILLOSAMINE N-ACETYLTRANSFERASE"/>
    <property type="match status" value="1"/>
</dbReference>
<comment type="similarity">
    <text evidence="1">Belongs to the transferase hexapeptide repeat family.</text>
</comment>
<reference evidence="8 9" key="1">
    <citation type="submission" date="2017-01" db="EMBL/GenBank/DDBJ databases">
        <title>Novel large sulfur bacteria in the metagenomes of groundwater-fed chemosynthetic microbial mats in the Lake Huron basin.</title>
        <authorList>
            <person name="Sharrar A.M."/>
            <person name="Flood B.E."/>
            <person name="Bailey J.V."/>
            <person name="Jones D.S."/>
            <person name="Biddanda B."/>
            <person name="Ruberg S.A."/>
            <person name="Marcus D.N."/>
            <person name="Dick G.J."/>
        </authorList>
    </citation>
    <scope>NUCLEOTIDE SEQUENCE [LARGE SCALE GENOMIC DNA]</scope>
    <source>
        <strain evidence="8">A8</strain>
    </source>
</reference>
<dbReference type="Gene3D" id="2.160.10.10">
    <property type="entry name" value="Hexapeptide repeat proteins"/>
    <property type="match status" value="1"/>
</dbReference>
<keyword evidence="2" id="KW-0808">Transferase</keyword>
<feature type="binding site" evidence="6">
    <location>
        <position position="139"/>
    </location>
    <ligand>
        <name>acetyl-CoA</name>
        <dbReference type="ChEBI" id="CHEBI:57288"/>
    </ligand>
</feature>